<dbReference type="AlphaFoldDB" id="A0A7R8VGI5"/>
<feature type="chain" id="PRO_5031186515" description="Transmembrane protein" evidence="1">
    <location>
        <begin position="22"/>
        <end position="657"/>
    </location>
</feature>
<sequence>MTYRKGSWIIVLVLYSSPVASLVLTDSSQLTFDSQHLGIGKGGLEGSEPAFAWRESGKPFRKNHPPVHPTEIRTSISPSSAVELNTTSTLANYATEAGFRLSALATSNLQVASVHCAHTLRTDIMHQYLQQYRTRVKKKLPSTISPEPALREQQCSLSLPGSPDFLPTLILCAHPYNSQTPRHRTVKRTVEIGGEGVCSSAVPIHEPPVTETKGNTDERAHMIILNVIRTDAQEDKGVDYILFAGDRIRNPLCLEILAKNELESGTITGSLKKAISHWRPRCQRTTDVSAVWTFSDHSLRAIVRAPAWTFWTEHAQWRFEEHVVAYTTLHYSIATQLSLGLPHALHPAVPWSSSRSSSGCSLVFLPLLIQLFLGLPHALPPAVPWSSSRYSSSCPLVFLTLFIRLSPGLPHALPPAVPWSSSRSSSGCLLGFLTLFTRLFLGLPHALHPASGPGIFSFPGSLHTGYSQNSSLTVSTRHYQNSPLTVSAGQSQNSPLPLKAHNAIAMDDILSERAQQLFLLSDQERKGFIVKRDMQEVYPYWRRARVITQSCRLWSQFMYSSPMASLVLTDSSQQTVDSFEKLPDQIMYPYAEPYDLQKHAFSSLREVTGNYLAPYFPSTPLQYFVGFTADGGTVEDPTNRRRVEDYEYITSVHLTRI</sequence>
<reference evidence="2" key="1">
    <citation type="submission" date="2020-11" db="EMBL/GenBank/DDBJ databases">
        <authorList>
            <person name="Tran Van P."/>
        </authorList>
    </citation>
    <scope>NUCLEOTIDE SEQUENCE</scope>
</reference>
<feature type="signal peptide" evidence="1">
    <location>
        <begin position="1"/>
        <end position="21"/>
    </location>
</feature>
<evidence type="ECO:0000256" key="1">
    <source>
        <dbReference type="SAM" id="SignalP"/>
    </source>
</evidence>
<evidence type="ECO:0000313" key="2">
    <source>
        <dbReference type="EMBL" id="CAD7198137.1"/>
    </source>
</evidence>
<accession>A0A7R8VGI5</accession>
<name>A0A7R8VGI5_TIMDO</name>
<dbReference type="EMBL" id="OA566018">
    <property type="protein sequence ID" value="CAD7198137.1"/>
    <property type="molecule type" value="Genomic_DNA"/>
</dbReference>
<proteinExistence type="predicted"/>
<evidence type="ECO:0008006" key="3">
    <source>
        <dbReference type="Google" id="ProtNLM"/>
    </source>
</evidence>
<organism evidence="2">
    <name type="scientific">Timema douglasi</name>
    <name type="common">Walking stick</name>
    <dbReference type="NCBI Taxonomy" id="61478"/>
    <lineage>
        <taxon>Eukaryota</taxon>
        <taxon>Metazoa</taxon>
        <taxon>Ecdysozoa</taxon>
        <taxon>Arthropoda</taxon>
        <taxon>Hexapoda</taxon>
        <taxon>Insecta</taxon>
        <taxon>Pterygota</taxon>
        <taxon>Neoptera</taxon>
        <taxon>Polyneoptera</taxon>
        <taxon>Phasmatodea</taxon>
        <taxon>Timematodea</taxon>
        <taxon>Timematoidea</taxon>
        <taxon>Timematidae</taxon>
        <taxon>Timema</taxon>
    </lineage>
</organism>
<gene>
    <name evidence="2" type="ORF">TDIB3V08_LOCUS4424</name>
</gene>
<protein>
    <recommendedName>
        <fullName evidence="3">Transmembrane protein</fullName>
    </recommendedName>
</protein>
<keyword evidence="1" id="KW-0732">Signal</keyword>